<sequence>MPGPRLPVVPPYPHRPWAAVTAVLFCSLLADRGLEAKQPALLQPPTFHHAKPFFLYRQPVSLLFFWIIFDLCFLFIAFRSSSVL</sequence>
<keyword evidence="3" id="KW-1185">Reference proteome</keyword>
<comment type="caution">
    <text evidence="2">The sequence shown here is derived from an EMBL/GenBank/DDBJ whole genome shotgun (WGS) entry which is preliminary data.</text>
</comment>
<keyword evidence="1" id="KW-0812">Transmembrane</keyword>
<evidence type="ECO:0000256" key="1">
    <source>
        <dbReference type="SAM" id="Phobius"/>
    </source>
</evidence>
<reference evidence="2 3" key="1">
    <citation type="journal article" date="2024" name="Commun. Biol.">
        <title>Comparative genomic analysis of thermophilic fungi reveals convergent evolutionary adaptations and gene losses.</title>
        <authorList>
            <person name="Steindorff A.S."/>
            <person name="Aguilar-Pontes M.V."/>
            <person name="Robinson A.J."/>
            <person name="Andreopoulos B."/>
            <person name="LaButti K."/>
            <person name="Kuo A."/>
            <person name="Mondo S."/>
            <person name="Riley R."/>
            <person name="Otillar R."/>
            <person name="Haridas S."/>
            <person name="Lipzen A."/>
            <person name="Grimwood J."/>
            <person name="Schmutz J."/>
            <person name="Clum A."/>
            <person name="Reid I.D."/>
            <person name="Moisan M.C."/>
            <person name="Butler G."/>
            <person name="Nguyen T.T.M."/>
            <person name="Dewar K."/>
            <person name="Conant G."/>
            <person name="Drula E."/>
            <person name="Henrissat B."/>
            <person name="Hansel C."/>
            <person name="Singer S."/>
            <person name="Hutchinson M.I."/>
            <person name="de Vries R.P."/>
            <person name="Natvig D.O."/>
            <person name="Powell A.J."/>
            <person name="Tsang A."/>
            <person name="Grigoriev I.V."/>
        </authorList>
    </citation>
    <scope>NUCLEOTIDE SEQUENCE [LARGE SCALE GENOMIC DNA]</scope>
    <source>
        <strain evidence="2 3">CBS 494.80</strain>
    </source>
</reference>
<keyword evidence="1" id="KW-0472">Membrane</keyword>
<accession>A0ABR4CTS8</accession>
<dbReference type="EMBL" id="JAZHXI010000004">
    <property type="protein sequence ID" value="KAL2072556.1"/>
    <property type="molecule type" value="Genomic_DNA"/>
</dbReference>
<dbReference type="Proteomes" id="UP001595075">
    <property type="component" value="Unassembled WGS sequence"/>
</dbReference>
<gene>
    <name evidence="2" type="ORF">VTL71DRAFT_11899</name>
</gene>
<feature type="transmembrane region" description="Helical" evidence="1">
    <location>
        <begin position="60"/>
        <end position="78"/>
    </location>
</feature>
<organism evidence="2 3">
    <name type="scientific">Oculimacula yallundae</name>
    <dbReference type="NCBI Taxonomy" id="86028"/>
    <lineage>
        <taxon>Eukaryota</taxon>
        <taxon>Fungi</taxon>
        <taxon>Dikarya</taxon>
        <taxon>Ascomycota</taxon>
        <taxon>Pezizomycotina</taxon>
        <taxon>Leotiomycetes</taxon>
        <taxon>Helotiales</taxon>
        <taxon>Ploettnerulaceae</taxon>
        <taxon>Oculimacula</taxon>
    </lineage>
</organism>
<evidence type="ECO:0000313" key="2">
    <source>
        <dbReference type="EMBL" id="KAL2072556.1"/>
    </source>
</evidence>
<proteinExistence type="predicted"/>
<keyword evidence="1" id="KW-1133">Transmembrane helix</keyword>
<name>A0ABR4CTS8_9HELO</name>
<protein>
    <submittedName>
        <fullName evidence="2">Uncharacterized protein</fullName>
    </submittedName>
</protein>
<evidence type="ECO:0000313" key="3">
    <source>
        <dbReference type="Proteomes" id="UP001595075"/>
    </source>
</evidence>